<dbReference type="AlphaFoldDB" id="A0A9J6F7W9"/>
<accession>A0A9J6F7W9</accession>
<reference evidence="1" key="2">
    <citation type="submission" date="2021-09" db="EMBL/GenBank/DDBJ databases">
        <authorList>
            <person name="Jia N."/>
            <person name="Wang J."/>
            <person name="Shi W."/>
            <person name="Du L."/>
            <person name="Sun Y."/>
            <person name="Zhan W."/>
            <person name="Jiang J."/>
            <person name="Wang Q."/>
            <person name="Zhang B."/>
            <person name="Ji P."/>
            <person name="Sakyi L.B."/>
            <person name="Cui X."/>
            <person name="Yuan T."/>
            <person name="Jiang B."/>
            <person name="Yang W."/>
            <person name="Lam T.T.-Y."/>
            <person name="Chang Q."/>
            <person name="Ding S."/>
            <person name="Wang X."/>
            <person name="Zhu J."/>
            <person name="Ruan X."/>
            <person name="Zhao L."/>
            <person name="Wei J."/>
            <person name="Que T."/>
            <person name="Du C."/>
            <person name="Cheng J."/>
            <person name="Dai P."/>
            <person name="Han X."/>
            <person name="Huang E."/>
            <person name="Gao Y."/>
            <person name="Liu J."/>
            <person name="Shao H."/>
            <person name="Ye R."/>
            <person name="Li L."/>
            <person name="Wei W."/>
            <person name="Wang X."/>
            <person name="Wang C."/>
            <person name="Huo Q."/>
            <person name="Li W."/>
            <person name="Guo W."/>
            <person name="Chen H."/>
            <person name="Chen S."/>
            <person name="Zhou L."/>
            <person name="Zhou L."/>
            <person name="Ni X."/>
            <person name="Tian J."/>
            <person name="Zhou Y."/>
            <person name="Sheng Y."/>
            <person name="Liu T."/>
            <person name="Pan Y."/>
            <person name="Xia L."/>
            <person name="Li J."/>
            <person name="Zhao F."/>
            <person name="Cao W."/>
        </authorList>
    </citation>
    <scope>NUCLEOTIDE SEQUENCE</scope>
    <source>
        <strain evidence="1">Rmic-2018</strain>
        <tissue evidence="1">Larvae</tissue>
    </source>
</reference>
<evidence type="ECO:0000313" key="1">
    <source>
        <dbReference type="EMBL" id="KAH8042441.1"/>
    </source>
</evidence>
<gene>
    <name evidence="1" type="ORF">HPB51_023451</name>
</gene>
<proteinExistence type="predicted"/>
<sequence>MPHRATSVTDIAQGFRVTAKRELVAADYQHDVPKEPLGSGHQVRSTHNHISSHTGQTRCVWLEHHGEFVTPNAWRLLRKPLRFAAYTLQGRSSCTPCGSGEDRDAACCRTAAPVFLSASVFCKRHHIRDISSKGAVCTGGPVVYIASREASNSRVRWVGFVAMDEPFNPTGPEVEATSLACVVPRLLPGYTGAFSGAVFREGGATEAAPAVGT</sequence>
<evidence type="ECO:0000313" key="2">
    <source>
        <dbReference type="Proteomes" id="UP000821866"/>
    </source>
</evidence>
<organism evidence="1 2">
    <name type="scientific">Rhipicephalus microplus</name>
    <name type="common">Cattle tick</name>
    <name type="synonym">Boophilus microplus</name>
    <dbReference type="NCBI Taxonomy" id="6941"/>
    <lineage>
        <taxon>Eukaryota</taxon>
        <taxon>Metazoa</taxon>
        <taxon>Ecdysozoa</taxon>
        <taxon>Arthropoda</taxon>
        <taxon>Chelicerata</taxon>
        <taxon>Arachnida</taxon>
        <taxon>Acari</taxon>
        <taxon>Parasitiformes</taxon>
        <taxon>Ixodida</taxon>
        <taxon>Ixodoidea</taxon>
        <taxon>Ixodidae</taxon>
        <taxon>Rhipicephalinae</taxon>
        <taxon>Rhipicephalus</taxon>
        <taxon>Boophilus</taxon>
    </lineage>
</organism>
<name>A0A9J6F7W9_RHIMP</name>
<dbReference type="EMBL" id="JABSTU010000001">
    <property type="protein sequence ID" value="KAH8042441.1"/>
    <property type="molecule type" value="Genomic_DNA"/>
</dbReference>
<protein>
    <submittedName>
        <fullName evidence="1">Uncharacterized protein</fullName>
    </submittedName>
</protein>
<dbReference type="Proteomes" id="UP000821866">
    <property type="component" value="Chromosome 1"/>
</dbReference>
<comment type="caution">
    <text evidence="1">The sequence shown here is derived from an EMBL/GenBank/DDBJ whole genome shotgun (WGS) entry which is preliminary data.</text>
</comment>
<reference evidence="1" key="1">
    <citation type="journal article" date="2020" name="Cell">
        <title>Large-Scale Comparative Analyses of Tick Genomes Elucidate Their Genetic Diversity and Vector Capacities.</title>
        <authorList>
            <consortium name="Tick Genome and Microbiome Consortium (TIGMIC)"/>
            <person name="Jia N."/>
            <person name="Wang J."/>
            <person name="Shi W."/>
            <person name="Du L."/>
            <person name="Sun Y."/>
            <person name="Zhan W."/>
            <person name="Jiang J.F."/>
            <person name="Wang Q."/>
            <person name="Zhang B."/>
            <person name="Ji P."/>
            <person name="Bell-Sakyi L."/>
            <person name="Cui X.M."/>
            <person name="Yuan T.T."/>
            <person name="Jiang B.G."/>
            <person name="Yang W.F."/>
            <person name="Lam T.T."/>
            <person name="Chang Q.C."/>
            <person name="Ding S.J."/>
            <person name="Wang X.J."/>
            <person name="Zhu J.G."/>
            <person name="Ruan X.D."/>
            <person name="Zhao L."/>
            <person name="Wei J.T."/>
            <person name="Ye R.Z."/>
            <person name="Que T.C."/>
            <person name="Du C.H."/>
            <person name="Zhou Y.H."/>
            <person name="Cheng J.X."/>
            <person name="Dai P.F."/>
            <person name="Guo W.B."/>
            <person name="Han X.H."/>
            <person name="Huang E.J."/>
            <person name="Li L.F."/>
            <person name="Wei W."/>
            <person name="Gao Y.C."/>
            <person name="Liu J.Z."/>
            <person name="Shao H.Z."/>
            <person name="Wang X."/>
            <person name="Wang C.C."/>
            <person name="Yang T.C."/>
            <person name="Huo Q.B."/>
            <person name="Li W."/>
            <person name="Chen H.Y."/>
            <person name="Chen S.E."/>
            <person name="Zhou L.G."/>
            <person name="Ni X.B."/>
            <person name="Tian J.H."/>
            <person name="Sheng Y."/>
            <person name="Liu T."/>
            <person name="Pan Y.S."/>
            <person name="Xia L.Y."/>
            <person name="Li J."/>
            <person name="Zhao F."/>
            <person name="Cao W.C."/>
        </authorList>
    </citation>
    <scope>NUCLEOTIDE SEQUENCE</scope>
    <source>
        <strain evidence="1">Rmic-2018</strain>
    </source>
</reference>
<keyword evidence="2" id="KW-1185">Reference proteome</keyword>